<dbReference type="AlphaFoldDB" id="A0A9W5IPB5"/>
<dbReference type="GO" id="GO:0051205">
    <property type="term" value="P:protein insertion into membrane"/>
    <property type="evidence" value="ECO:0007669"/>
    <property type="project" value="UniProtKB-UniRule"/>
</dbReference>
<dbReference type="GO" id="GO:1990063">
    <property type="term" value="C:Bam protein complex"/>
    <property type="evidence" value="ECO:0007669"/>
    <property type="project" value="TreeGrafter"/>
</dbReference>
<evidence type="ECO:0000256" key="2">
    <source>
        <dbReference type="ARBA" id="ARBA00023136"/>
    </source>
</evidence>
<feature type="domain" description="Outer membrane protein assembly factor BamE" evidence="5">
    <location>
        <begin position="50"/>
        <end position="119"/>
    </location>
</feature>
<dbReference type="PANTHER" id="PTHR37482:SF1">
    <property type="entry name" value="OUTER MEMBRANE PROTEIN ASSEMBLY FACTOR BAME"/>
    <property type="match status" value="1"/>
</dbReference>
<comment type="subcellular location">
    <subcellularLocation>
        <location evidence="4">Cell outer membrane</location>
    </subcellularLocation>
</comment>
<dbReference type="InterPro" id="IPR007450">
    <property type="entry name" value="BamE_dom"/>
</dbReference>
<evidence type="ECO:0000313" key="7">
    <source>
        <dbReference type="Proteomes" id="UP000004621"/>
    </source>
</evidence>
<evidence type="ECO:0000256" key="4">
    <source>
        <dbReference type="HAMAP-Rule" id="MF_00925"/>
    </source>
</evidence>
<name>A0A9W5IPB5_NEISU</name>
<accession>A0A9W5IPB5</accession>
<evidence type="ECO:0000256" key="1">
    <source>
        <dbReference type="ARBA" id="ARBA00022729"/>
    </source>
</evidence>
<comment type="caution">
    <text evidence="6">The sequence shown here is derived from an EMBL/GenBank/DDBJ whole genome shotgun (WGS) entry which is preliminary data.</text>
</comment>
<reference evidence="6 7" key="1">
    <citation type="submission" date="2010-01" db="EMBL/GenBank/DDBJ databases">
        <authorList>
            <person name="Weinstock G."/>
            <person name="Sodergren E."/>
            <person name="Clifton S."/>
            <person name="Fulton L."/>
            <person name="Fulton B."/>
            <person name="Courtney L."/>
            <person name="Fronick C."/>
            <person name="Harrison M."/>
            <person name="Strong C."/>
            <person name="Farmer C."/>
            <person name="Delahaunty K."/>
            <person name="Markovic C."/>
            <person name="Hall O."/>
            <person name="Minx P."/>
            <person name="Tomlinson C."/>
            <person name="Mitreva M."/>
            <person name="Nelson J."/>
            <person name="Hou S."/>
            <person name="Wollam A."/>
            <person name="Pepin K.H."/>
            <person name="Johnson M."/>
            <person name="Bhonagiri V."/>
            <person name="Nash W.E."/>
            <person name="Warren W."/>
            <person name="Chinwalla A."/>
            <person name="Mardis E.R."/>
            <person name="Wilson R.K."/>
        </authorList>
    </citation>
    <scope>NUCLEOTIDE SEQUENCE [LARGE SCALE GENOMIC DNA]</scope>
    <source>
        <strain evidence="6 7">NJ9703</strain>
    </source>
</reference>
<dbReference type="HAMAP" id="MF_00925">
    <property type="entry name" value="OM_assembly_BamE"/>
    <property type="match status" value="1"/>
</dbReference>
<dbReference type="InterPro" id="IPR026592">
    <property type="entry name" value="BamE"/>
</dbReference>
<sequence>MINIFPEMTQKGKPVNKALCLAIAAILGLASCSAERVSNFPSYKLKIIQGNELNPRAVVSLRQGMTRDQVQLLLGTPLLRDAFHADRWDYTFNTSRNGIIKEQSNLTLYFENDVLARAEGDAIQKSIEAVQAGQNVVPTTETNAK</sequence>
<protein>
    <recommendedName>
        <fullName evidence="4">Outer membrane protein assembly factor BamE</fullName>
    </recommendedName>
</protein>
<dbReference type="InterPro" id="IPR037873">
    <property type="entry name" value="BamE-like"/>
</dbReference>
<keyword evidence="3 4" id="KW-0998">Cell outer membrane</keyword>
<evidence type="ECO:0000256" key="3">
    <source>
        <dbReference type="ARBA" id="ARBA00023237"/>
    </source>
</evidence>
<gene>
    <name evidence="4" type="primary">bamE</name>
    <name evidence="6" type="ORF">NEISUBOT_05409</name>
</gene>
<comment type="subunit">
    <text evidence="4">Part of the Bam complex.</text>
</comment>
<keyword evidence="1 4" id="KW-0732">Signal</keyword>
<dbReference type="GO" id="GO:0043165">
    <property type="term" value="P:Gram-negative-bacterium-type cell outer membrane assembly"/>
    <property type="evidence" value="ECO:0007669"/>
    <property type="project" value="UniProtKB-UniRule"/>
</dbReference>
<comment type="function">
    <text evidence="4">Part of the outer membrane protein assembly complex, which is involved in assembly and insertion of beta-barrel proteins into the outer membrane.</text>
</comment>
<keyword evidence="2 4" id="KW-0472">Membrane</keyword>
<organism evidence="6 7">
    <name type="scientific">Neisseria subflava NJ9703</name>
    <dbReference type="NCBI Taxonomy" id="546268"/>
    <lineage>
        <taxon>Bacteria</taxon>
        <taxon>Pseudomonadati</taxon>
        <taxon>Pseudomonadota</taxon>
        <taxon>Betaproteobacteria</taxon>
        <taxon>Neisseriales</taxon>
        <taxon>Neisseriaceae</taxon>
        <taxon>Neisseria</taxon>
    </lineage>
</organism>
<evidence type="ECO:0000259" key="5">
    <source>
        <dbReference type="Pfam" id="PF04355"/>
    </source>
</evidence>
<dbReference type="Pfam" id="PF04355">
    <property type="entry name" value="BamE"/>
    <property type="match status" value="1"/>
</dbReference>
<dbReference type="EMBL" id="ACEO02000013">
    <property type="protein sequence ID" value="EFC51237.1"/>
    <property type="molecule type" value="Genomic_DNA"/>
</dbReference>
<comment type="similarity">
    <text evidence="4">Belongs to the BamE family.</text>
</comment>
<dbReference type="PANTHER" id="PTHR37482">
    <property type="entry name" value="OUTER MEMBRANE PROTEIN ASSEMBLY FACTOR BAME"/>
    <property type="match status" value="1"/>
</dbReference>
<dbReference type="Gene3D" id="3.30.1450.10">
    <property type="match status" value="1"/>
</dbReference>
<dbReference type="GO" id="GO:0030674">
    <property type="term" value="F:protein-macromolecule adaptor activity"/>
    <property type="evidence" value="ECO:0007669"/>
    <property type="project" value="TreeGrafter"/>
</dbReference>
<evidence type="ECO:0000313" key="6">
    <source>
        <dbReference type="EMBL" id="EFC51237.1"/>
    </source>
</evidence>
<proteinExistence type="inferred from homology"/>
<dbReference type="Proteomes" id="UP000004621">
    <property type="component" value="Unassembled WGS sequence"/>
</dbReference>